<keyword evidence="2" id="KW-0472">Membrane</keyword>
<keyword evidence="2" id="KW-1133">Transmembrane helix</keyword>
<evidence type="ECO:0000313" key="3">
    <source>
        <dbReference type="EMBL" id="GAA2043220.1"/>
    </source>
</evidence>
<proteinExistence type="predicted"/>
<feature type="region of interest" description="Disordered" evidence="1">
    <location>
        <begin position="180"/>
        <end position="240"/>
    </location>
</feature>
<keyword evidence="2" id="KW-0812">Transmembrane</keyword>
<accession>A0ABP5GF71</accession>
<dbReference type="Proteomes" id="UP001500751">
    <property type="component" value="Unassembled WGS sequence"/>
</dbReference>
<reference evidence="4" key="1">
    <citation type="journal article" date="2019" name="Int. J. Syst. Evol. Microbiol.">
        <title>The Global Catalogue of Microorganisms (GCM) 10K type strain sequencing project: providing services to taxonomists for standard genome sequencing and annotation.</title>
        <authorList>
            <consortium name="The Broad Institute Genomics Platform"/>
            <consortium name="The Broad Institute Genome Sequencing Center for Infectious Disease"/>
            <person name="Wu L."/>
            <person name="Ma J."/>
        </authorList>
    </citation>
    <scope>NUCLEOTIDE SEQUENCE [LARGE SCALE GENOMIC DNA]</scope>
    <source>
        <strain evidence="4">JCM 16014</strain>
    </source>
</reference>
<feature type="compositionally biased region" description="Gly residues" evidence="1">
    <location>
        <begin position="202"/>
        <end position="218"/>
    </location>
</feature>
<evidence type="ECO:0000313" key="4">
    <source>
        <dbReference type="Proteomes" id="UP001500751"/>
    </source>
</evidence>
<dbReference type="EMBL" id="BAAAQN010000035">
    <property type="protein sequence ID" value="GAA2043220.1"/>
    <property type="molecule type" value="Genomic_DNA"/>
</dbReference>
<evidence type="ECO:0000256" key="1">
    <source>
        <dbReference type="SAM" id="MobiDB-lite"/>
    </source>
</evidence>
<feature type="transmembrane region" description="Helical" evidence="2">
    <location>
        <begin position="41"/>
        <end position="61"/>
    </location>
</feature>
<sequence>MIAVALGLISLVVMVATGVVASSSGDDHLTFLGVGVQTTTAQVFVTGAIFGWLFLVAIWLLRIGVHRSSERCAALAARRGRRPADWLGFGDPDDPQGWGAWDDWAAEGRGVRFRTAATENTVPLGILPLGTGTGTGTGSAVDGGLRAGGGAGPAGHGRRAPWRADRGADQANRAVAGTAEQLGALGGDRPAGPVAGRRPGVGMDGGAQRGQVGGGSGPVAGEDGGAEGENRHGDGGQQRG</sequence>
<name>A0ABP5GF71_9ACTN</name>
<feature type="compositionally biased region" description="Gly residues" evidence="1">
    <location>
        <begin position="145"/>
        <end position="155"/>
    </location>
</feature>
<gene>
    <name evidence="3" type="ORF">GCM10009839_52880</name>
</gene>
<feature type="region of interest" description="Disordered" evidence="1">
    <location>
        <begin position="133"/>
        <end position="162"/>
    </location>
</feature>
<protein>
    <submittedName>
        <fullName evidence="3">Uncharacterized protein</fullName>
    </submittedName>
</protein>
<comment type="caution">
    <text evidence="3">The sequence shown here is derived from an EMBL/GenBank/DDBJ whole genome shotgun (WGS) entry which is preliminary data.</text>
</comment>
<keyword evidence="4" id="KW-1185">Reference proteome</keyword>
<evidence type="ECO:0000256" key="2">
    <source>
        <dbReference type="SAM" id="Phobius"/>
    </source>
</evidence>
<organism evidence="3 4">
    <name type="scientific">Catenulispora yoronensis</name>
    <dbReference type="NCBI Taxonomy" id="450799"/>
    <lineage>
        <taxon>Bacteria</taxon>
        <taxon>Bacillati</taxon>
        <taxon>Actinomycetota</taxon>
        <taxon>Actinomycetes</taxon>
        <taxon>Catenulisporales</taxon>
        <taxon>Catenulisporaceae</taxon>
        <taxon>Catenulispora</taxon>
    </lineage>
</organism>